<comment type="caution">
    <text evidence="1">The sequence shown here is derived from an EMBL/GenBank/DDBJ whole genome shotgun (WGS) entry which is preliminary data.</text>
</comment>
<evidence type="ECO:0000313" key="2">
    <source>
        <dbReference type="Proteomes" id="UP001597459"/>
    </source>
</evidence>
<dbReference type="InterPro" id="IPR019853">
    <property type="entry name" value="GldB-like"/>
</dbReference>
<keyword evidence="1" id="KW-0449">Lipoprotein</keyword>
<keyword evidence="2" id="KW-1185">Reference proteome</keyword>
<protein>
    <submittedName>
        <fullName evidence="1">Gliding motility lipoprotein GldB</fullName>
    </submittedName>
</protein>
<name>A0ABW5N782_9FLAO</name>
<sequence>MCLLYVAMISCNKNKGVEEDIAKVDVTIEVERFDELFAAVTSENLNELKERFPFLFPERYENDVWLKKSVDTLQVEINTEVSKKFSDFSTVKNELHSFFQHVKFYFPEERIPRIVTVTSDVDYRNKVILHEGLLIISLDTYLGKDHFFYENISVYLKQGFVTEQIVPDVASMYAKKMIRLSKDRTFLSNMIYYGKEQYLKKLFLPVHSKASLLGYTEEQYAWSEANEEEIWKYFIDRQLLYSTDTSLLSRFLFPAPFSKFYLEEIDKEAPGKIGQFIGERIVSSYMENNDVSLHHLLMVDAETVFKKSKYKPVR</sequence>
<dbReference type="RefSeq" id="WP_254884129.1">
    <property type="nucleotide sequence ID" value="NZ_JBHSJV010000001.1"/>
</dbReference>
<organism evidence="1 2">
    <name type="scientific">Aquimarina hainanensis</name>
    <dbReference type="NCBI Taxonomy" id="1578017"/>
    <lineage>
        <taxon>Bacteria</taxon>
        <taxon>Pseudomonadati</taxon>
        <taxon>Bacteroidota</taxon>
        <taxon>Flavobacteriia</taxon>
        <taxon>Flavobacteriales</taxon>
        <taxon>Flavobacteriaceae</taxon>
        <taxon>Aquimarina</taxon>
    </lineage>
</organism>
<accession>A0ABW5N782</accession>
<dbReference type="EMBL" id="JBHULX010000021">
    <property type="protein sequence ID" value="MFD2591472.1"/>
    <property type="molecule type" value="Genomic_DNA"/>
</dbReference>
<proteinExistence type="predicted"/>
<reference evidence="2" key="1">
    <citation type="journal article" date="2019" name="Int. J. Syst. Evol. Microbiol.">
        <title>The Global Catalogue of Microorganisms (GCM) 10K type strain sequencing project: providing services to taxonomists for standard genome sequencing and annotation.</title>
        <authorList>
            <consortium name="The Broad Institute Genomics Platform"/>
            <consortium name="The Broad Institute Genome Sequencing Center for Infectious Disease"/>
            <person name="Wu L."/>
            <person name="Ma J."/>
        </authorList>
    </citation>
    <scope>NUCLEOTIDE SEQUENCE [LARGE SCALE GENOMIC DNA]</scope>
    <source>
        <strain evidence="2">KCTC 42423</strain>
    </source>
</reference>
<gene>
    <name evidence="1" type="primary">gldB</name>
    <name evidence="1" type="ORF">ACFSTE_11605</name>
</gene>
<evidence type="ECO:0000313" key="1">
    <source>
        <dbReference type="EMBL" id="MFD2591472.1"/>
    </source>
</evidence>
<dbReference type="Pfam" id="PF25594">
    <property type="entry name" value="GldB_lipo"/>
    <property type="match status" value="1"/>
</dbReference>
<dbReference type="NCBIfam" id="TIGR03514">
    <property type="entry name" value="GldB_lipo"/>
    <property type="match status" value="1"/>
</dbReference>
<dbReference type="Proteomes" id="UP001597459">
    <property type="component" value="Unassembled WGS sequence"/>
</dbReference>